<evidence type="ECO:0000313" key="4">
    <source>
        <dbReference type="Proteomes" id="UP000325315"/>
    </source>
</evidence>
<dbReference type="InterPro" id="IPR051320">
    <property type="entry name" value="Viral_Replic_Matur_Polypro"/>
</dbReference>
<dbReference type="Pfam" id="PF00078">
    <property type="entry name" value="RVT_1"/>
    <property type="match status" value="1"/>
</dbReference>
<proteinExistence type="predicted"/>
<dbReference type="Proteomes" id="UP000325315">
    <property type="component" value="Unassembled WGS sequence"/>
</dbReference>
<accession>A0A5B6VZV9</accession>
<comment type="caution">
    <text evidence="3">The sequence shown here is derived from an EMBL/GenBank/DDBJ whole genome shotgun (WGS) entry which is preliminary data.</text>
</comment>
<dbReference type="Gene3D" id="3.10.10.10">
    <property type="entry name" value="HIV Type 1 Reverse Transcriptase, subunit A, domain 1"/>
    <property type="match status" value="1"/>
</dbReference>
<name>A0A5B6VZV9_9ROSI</name>
<dbReference type="FunFam" id="3.30.70.270:FF:000020">
    <property type="entry name" value="Transposon Tf2-6 polyprotein-like Protein"/>
    <property type="match status" value="1"/>
</dbReference>
<evidence type="ECO:0000259" key="2">
    <source>
        <dbReference type="Pfam" id="PF17919"/>
    </source>
</evidence>
<dbReference type="SUPFAM" id="SSF56672">
    <property type="entry name" value="DNA/RNA polymerases"/>
    <property type="match status" value="1"/>
</dbReference>
<feature type="domain" description="Reverse transcriptase/retrotransposon-derived protein RNase H-like" evidence="2">
    <location>
        <begin position="162"/>
        <end position="234"/>
    </location>
</feature>
<dbReference type="InterPro" id="IPR043502">
    <property type="entry name" value="DNA/RNA_pol_sf"/>
</dbReference>
<gene>
    <name evidence="3" type="ORF">EPI10_025247</name>
</gene>
<protein>
    <submittedName>
        <fullName evidence="3">DNA/RNA polymerase superfamily protein</fullName>
    </submittedName>
</protein>
<dbReference type="PANTHER" id="PTHR33064">
    <property type="entry name" value="POL PROTEIN"/>
    <property type="match status" value="1"/>
</dbReference>
<reference evidence="3" key="1">
    <citation type="submission" date="2019-08" db="EMBL/GenBank/DDBJ databases">
        <authorList>
            <person name="Liu F."/>
        </authorList>
    </citation>
    <scope>NUCLEOTIDE SEQUENCE [LARGE SCALE GENOMIC DNA]</scope>
    <source>
        <strain evidence="3">PA1801</strain>
        <tissue evidence="3">Leaf</tissue>
    </source>
</reference>
<dbReference type="Pfam" id="PF17919">
    <property type="entry name" value="RT_RNaseH_2"/>
    <property type="match status" value="1"/>
</dbReference>
<feature type="domain" description="Reverse transcriptase" evidence="1">
    <location>
        <begin position="2"/>
        <end position="103"/>
    </location>
</feature>
<evidence type="ECO:0000313" key="3">
    <source>
        <dbReference type="EMBL" id="KAA3475011.1"/>
    </source>
</evidence>
<organism evidence="3 4">
    <name type="scientific">Gossypium australe</name>
    <dbReference type="NCBI Taxonomy" id="47621"/>
    <lineage>
        <taxon>Eukaryota</taxon>
        <taxon>Viridiplantae</taxon>
        <taxon>Streptophyta</taxon>
        <taxon>Embryophyta</taxon>
        <taxon>Tracheophyta</taxon>
        <taxon>Spermatophyta</taxon>
        <taxon>Magnoliopsida</taxon>
        <taxon>eudicotyledons</taxon>
        <taxon>Gunneridae</taxon>
        <taxon>Pentapetalae</taxon>
        <taxon>rosids</taxon>
        <taxon>malvids</taxon>
        <taxon>Malvales</taxon>
        <taxon>Malvaceae</taxon>
        <taxon>Malvoideae</taxon>
        <taxon>Gossypium</taxon>
    </lineage>
</organism>
<dbReference type="InterPro" id="IPR043128">
    <property type="entry name" value="Rev_trsase/Diguanyl_cyclase"/>
</dbReference>
<sequence length="265" mass="30911">MHSGYHQLRVKEADVHKITFKIRYGHYEFLVMLFGLTNAPAAFMDLMNRFFVVFINDILVYSKTEDENDEHLRVVFQIFQEKQVYAKLSKYEFWLREVTFLGHSAEGIRVDSRKIEAGLDWKQPKNVSDIRSFLGLAGYYRQFVEGFSLIAALLTKLLRNDTDAQQSSFEKLKLVLTQAPVLIQPKSGKEFMVYSDASHFGLGFVLMQDGKVVAYASCQLKVHEGNYPMHDLEHYLYGERCIIYTGHKSLKYLLTQKELNLRQRR</sequence>
<evidence type="ECO:0000259" key="1">
    <source>
        <dbReference type="Pfam" id="PF00078"/>
    </source>
</evidence>
<dbReference type="AlphaFoldDB" id="A0A5B6VZV9"/>
<dbReference type="PANTHER" id="PTHR33064:SF37">
    <property type="entry name" value="RIBONUCLEASE H"/>
    <property type="match status" value="1"/>
</dbReference>
<dbReference type="Gene3D" id="3.30.70.270">
    <property type="match status" value="2"/>
</dbReference>
<dbReference type="CDD" id="cd01647">
    <property type="entry name" value="RT_LTR"/>
    <property type="match status" value="1"/>
</dbReference>
<keyword evidence="4" id="KW-1185">Reference proteome</keyword>
<dbReference type="OrthoDB" id="8057740at2759"/>
<dbReference type="InterPro" id="IPR041577">
    <property type="entry name" value="RT_RNaseH_2"/>
</dbReference>
<dbReference type="InterPro" id="IPR000477">
    <property type="entry name" value="RT_dom"/>
</dbReference>
<dbReference type="EMBL" id="SMMG02000005">
    <property type="protein sequence ID" value="KAA3475011.1"/>
    <property type="molecule type" value="Genomic_DNA"/>
</dbReference>